<comment type="caution">
    <text evidence="2">The sequence shown here is derived from an EMBL/GenBank/DDBJ whole genome shotgun (WGS) entry which is preliminary data.</text>
</comment>
<evidence type="ECO:0008006" key="4">
    <source>
        <dbReference type="Google" id="ProtNLM"/>
    </source>
</evidence>
<dbReference type="RefSeq" id="WP_088150794.1">
    <property type="nucleotide sequence ID" value="NZ_NHON01000013.1"/>
</dbReference>
<feature type="region of interest" description="Disordered" evidence="1">
    <location>
        <begin position="1"/>
        <end position="28"/>
    </location>
</feature>
<dbReference type="EMBL" id="NHON01000013">
    <property type="protein sequence ID" value="OWJ67453.1"/>
    <property type="molecule type" value="Genomic_DNA"/>
</dbReference>
<evidence type="ECO:0000256" key="1">
    <source>
        <dbReference type="SAM" id="MobiDB-lite"/>
    </source>
</evidence>
<name>A0A211ZQA0_9PROT</name>
<gene>
    <name evidence="2" type="ORF">BWR60_09615</name>
</gene>
<accession>A0A211ZQA0</accession>
<reference evidence="3" key="1">
    <citation type="submission" date="2017-05" db="EMBL/GenBank/DDBJ databases">
        <authorList>
            <person name="Macchi M."/>
            <person name="Festa S."/>
            <person name="Coppotelli B.M."/>
            <person name="Morelli I.S."/>
        </authorList>
    </citation>
    <scope>NUCLEOTIDE SEQUENCE [LARGE SCALE GENOMIC DNA]</scope>
    <source>
        <strain evidence="3">I</strain>
    </source>
</reference>
<sequence>MPSNIDPNLIDATKPATGRPTTTSVRNNFSGSRDNFTIAATEITALQNGAGGGNVDVMMFGADPTGVADSVQAFRDAVTYAKANSRNGVTGKGRFAFGSTWEISGLYSTVAENRQGFTLDFYDARIKAHDSFTPGVAGVLGKQPLIGLGRVGSTGNLVNIRGRFGYLDGNGRLADGIGNGSGHPTAPLSQQNGASQCRFEIGGIFDCNIGIRNTATNFGVSDNWWTGGFITGNNVGFLADGPTTVGAAGIPIVEAQYIHFDRIAGNRWGNVALLRKSRYSDIIADLDTGGQYLSELQVADNANFSPYQNITGQTSSAVAQILTKYRFAGLERILVMHDTPVYNNGSPFQVGETISNGTDTTTIAAIVTADDGNPAITPDHPRPGIAANRFFFDVIPGDFETPFQRSSVKGPWIGGVRGHDLCLNSMTIFGGNQGANGGENTTMYNDIMGVRILSSPTQALLYDLTSGSPRLFLESNGDLFVPRLPDVYLGAANARIYNSDSDILFPQNTWVTVLDQSTVGATPFGRTFLIGLRRKAAAATHNAELKVHVDSAGNVAFSDMGSTNLSFQITVDNKLQAMQTDIAASVTMRRTILRDG</sequence>
<evidence type="ECO:0000313" key="3">
    <source>
        <dbReference type="Proteomes" id="UP000196655"/>
    </source>
</evidence>
<dbReference type="Gene3D" id="2.160.20.10">
    <property type="entry name" value="Single-stranded right-handed beta-helix, Pectin lyase-like"/>
    <property type="match status" value="1"/>
</dbReference>
<protein>
    <recommendedName>
        <fullName evidence="4">Pectate lyase superfamily protein domain-containing protein</fullName>
    </recommendedName>
</protein>
<dbReference type="InterPro" id="IPR012334">
    <property type="entry name" value="Pectin_lyas_fold"/>
</dbReference>
<organism evidence="2 3">
    <name type="scientific">Inquilinus limosus</name>
    <dbReference type="NCBI Taxonomy" id="171674"/>
    <lineage>
        <taxon>Bacteria</taxon>
        <taxon>Pseudomonadati</taxon>
        <taxon>Pseudomonadota</taxon>
        <taxon>Alphaproteobacteria</taxon>
        <taxon>Rhodospirillales</taxon>
        <taxon>Rhodospirillaceae</taxon>
        <taxon>Inquilinus</taxon>
    </lineage>
</organism>
<feature type="compositionally biased region" description="Polar residues" evidence="1">
    <location>
        <begin position="19"/>
        <end position="28"/>
    </location>
</feature>
<keyword evidence="3" id="KW-1185">Reference proteome</keyword>
<dbReference type="AlphaFoldDB" id="A0A211ZQA0"/>
<dbReference type="Proteomes" id="UP000196655">
    <property type="component" value="Unassembled WGS sequence"/>
</dbReference>
<proteinExistence type="predicted"/>
<evidence type="ECO:0000313" key="2">
    <source>
        <dbReference type="EMBL" id="OWJ67453.1"/>
    </source>
</evidence>
<dbReference type="OrthoDB" id="5476529at2"/>